<reference evidence="2" key="1">
    <citation type="submission" date="2022-11" db="EMBL/GenBank/DDBJ databases">
        <authorList>
            <person name="Kikuchi T."/>
        </authorList>
    </citation>
    <scope>NUCLEOTIDE SEQUENCE</scope>
    <source>
        <strain evidence="2">PS1010</strain>
    </source>
</reference>
<accession>A0A9P1IRC6</accession>
<sequence>MNTIARRYLARIQWKFDKTWANSSSAELMFDPNTSHIDEVNNSISGILSIFGNLSLIYATSKVKIYSNSVRRSQLFTAIIRILFSITVWLGSPTMAYIVEARAVYIVEGGFDSMFF</sequence>
<keyword evidence="1" id="KW-0812">Transmembrane</keyword>
<evidence type="ECO:0000256" key="1">
    <source>
        <dbReference type="SAM" id="Phobius"/>
    </source>
</evidence>
<dbReference type="Proteomes" id="UP001152747">
    <property type="component" value="Unassembled WGS sequence"/>
</dbReference>
<keyword evidence="3" id="KW-1185">Reference proteome</keyword>
<organism evidence="2 3">
    <name type="scientific">Caenorhabditis angaria</name>
    <dbReference type="NCBI Taxonomy" id="860376"/>
    <lineage>
        <taxon>Eukaryota</taxon>
        <taxon>Metazoa</taxon>
        <taxon>Ecdysozoa</taxon>
        <taxon>Nematoda</taxon>
        <taxon>Chromadorea</taxon>
        <taxon>Rhabditida</taxon>
        <taxon>Rhabditina</taxon>
        <taxon>Rhabditomorpha</taxon>
        <taxon>Rhabditoidea</taxon>
        <taxon>Rhabditidae</taxon>
        <taxon>Peloderinae</taxon>
        <taxon>Caenorhabditis</taxon>
    </lineage>
</organism>
<keyword evidence="1" id="KW-1133">Transmembrane helix</keyword>
<name>A0A9P1IRC6_9PELO</name>
<protein>
    <submittedName>
        <fullName evidence="2">Uncharacterized protein</fullName>
    </submittedName>
</protein>
<feature type="transmembrane region" description="Helical" evidence="1">
    <location>
        <begin position="73"/>
        <end position="92"/>
    </location>
</feature>
<evidence type="ECO:0000313" key="2">
    <source>
        <dbReference type="EMBL" id="CAI5449614.1"/>
    </source>
</evidence>
<proteinExistence type="predicted"/>
<gene>
    <name evidence="2" type="ORF">CAMP_LOCUS12251</name>
</gene>
<dbReference type="OrthoDB" id="5846551at2759"/>
<dbReference type="AlphaFoldDB" id="A0A9P1IRC6"/>
<comment type="caution">
    <text evidence="2">The sequence shown here is derived from an EMBL/GenBank/DDBJ whole genome shotgun (WGS) entry which is preliminary data.</text>
</comment>
<dbReference type="EMBL" id="CANHGI010000004">
    <property type="protein sequence ID" value="CAI5449614.1"/>
    <property type="molecule type" value="Genomic_DNA"/>
</dbReference>
<dbReference type="PANTHER" id="PTHR47758">
    <property type="entry name" value="SERPENTINE RECEPTOR, CLASS M-RELATED"/>
    <property type="match status" value="1"/>
</dbReference>
<keyword evidence="1" id="KW-0472">Membrane</keyword>
<evidence type="ECO:0000313" key="3">
    <source>
        <dbReference type="Proteomes" id="UP001152747"/>
    </source>
</evidence>